<organism evidence="3 4">
    <name type="scientific">Rhodanobacter humi</name>
    <dbReference type="NCBI Taxonomy" id="1888173"/>
    <lineage>
        <taxon>Bacteria</taxon>
        <taxon>Pseudomonadati</taxon>
        <taxon>Pseudomonadota</taxon>
        <taxon>Gammaproteobacteria</taxon>
        <taxon>Lysobacterales</taxon>
        <taxon>Rhodanobacteraceae</taxon>
        <taxon>Rhodanobacter</taxon>
    </lineage>
</organism>
<protein>
    <recommendedName>
        <fullName evidence="5">Peptidase M23</fullName>
    </recommendedName>
</protein>
<evidence type="ECO:0000313" key="3">
    <source>
        <dbReference type="EMBL" id="MEY2183983.1"/>
    </source>
</evidence>
<evidence type="ECO:0000256" key="1">
    <source>
        <dbReference type="SAM" id="Coils"/>
    </source>
</evidence>
<sequence length="98" mass="10634">MRRGLYWLALAGVLAVTPLWARAQQSTGTHASKAVRKQTAAVARQRAEVQRLQRDVAAQESGSRAAAERLKQRDAEIAELQRQLQTAQQSGAAAGKGR</sequence>
<accession>A0ABV4AWV0</accession>
<gene>
    <name evidence="3" type="ORF">AB7878_16295</name>
</gene>
<evidence type="ECO:0008006" key="5">
    <source>
        <dbReference type="Google" id="ProtNLM"/>
    </source>
</evidence>
<dbReference type="Proteomes" id="UP001562159">
    <property type="component" value="Unassembled WGS sequence"/>
</dbReference>
<reference evidence="3 4" key="1">
    <citation type="submission" date="2024-07" db="EMBL/GenBank/DDBJ databases">
        <title>Molecular mechanisms and environmental adaptations of flagellar loss and biofilm growth of Rhodanobacter under environmental stress.</title>
        <authorList>
            <person name="Chen M."/>
        </authorList>
    </citation>
    <scope>NUCLEOTIDE SEQUENCE [LARGE SCALE GENOMIC DNA]</scope>
    <source>
        <strain evidence="3 4">RS22</strain>
    </source>
</reference>
<evidence type="ECO:0000256" key="2">
    <source>
        <dbReference type="SAM" id="SignalP"/>
    </source>
</evidence>
<keyword evidence="4" id="KW-1185">Reference proteome</keyword>
<feature type="coiled-coil region" evidence="1">
    <location>
        <begin position="35"/>
        <end position="90"/>
    </location>
</feature>
<dbReference type="EMBL" id="JBGBPY010000001">
    <property type="protein sequence ID" value="MEY2183983.1"/>
    <property type="molecule type" value="Genomic_DNA"/>
</dbReference>
<keyword evidence="2" id="KW-0732">Signal</keyword>
<proteinExistence type="predicted"/>
<evidence type="ECO:0000313" key="4">
    <source>
        <dbReference type="Proteomes" id="UP001562159"/>
    </source>
</evidence>
<feature type="signal peptide" evidence="2">
    <location>
        <begin position="1"/>
        <end position="23"/>
    </location>
</feature>
<keyword evidence="1" id="KW-0175">Coiled coil</keyword>
<feature type="chain" id="PRO_5045336007" description="Peptidase M23" evidence="2">
    <location>
        <begin position="24"/>
        <end position="98"/>
    </location>
</feature>
<name>A0ABV4AWV0_9GAMM</name>
<comment type="caution">
    <text evidence="3">The sequence shown here is derived from an EMBL/GenBank/DDBJ whole genome shotgun (WGS) entry which is preliminary data.</text>
</comment>